<evidence type="ECO:0000313" key="3">
    <source>
        <dbReference type="EMBL" id="MDC2888773.1"/>
    </source>
</evidence>
<name>A0ABT5FB42_9GAMM</name>
<dbReference type="PANTHER" id="PTHR42693:SF33">
    <property type="entry name" value="ARYLSULFATASE"/>
    <property type="match status" value="1"/>
</dbReference>
<organism evidence="3 4">
    <name type="scientific">Psychrosphaera algicola</name>
    <dbReference type="NCBI Taxonomy" id="3023714"/>
    <lineage>
        <taxon>Bacteria</taxon>
        <taxon>Pseudomonadati</taxon>
        <taxon>Pseudomonadota</taxon>
        <taxon>Gammaproteobacteria</taxon>
        <taxon>Alteromonadales</taxon>
        <taxon>Pseudoalteromonadaceae</taxon>
        <taxon>Psychrosphaera</taxon>
    </lineage>
</organism>
<dbReference type="InterPro" id="IPR000917">
    <property type="entry name" value="Sulfatase_N"/>
</dbReference>
<feature type="domain" description="Sulfatase N-terminal" evidence="2">
    <location>
        <begin position="7"/>
        <end position="94"/>
    </location>
</feature>
<evidence type="ECO:0000313" key="4">
    <source>
        <dbReference type="Proteomes" id="UP001528411"/>
    </source>
</evidence>
<sequence>MEDDVITMAEMFQKQGYTTGNFGKWHLGLDPKTQGFDHNVAGYQKGHPKTYFSPYNLPFITDGPDGEYLPDRLTSEVIDWISAVKEQPFFAYIPFTRFIPLLKQPSR</sequence>
<gene>
    <name evidence="3" type="ORF">PN838_08295</name>
</gene>
<dbReference type="PANTHER" id="PTHR42693">
    <property type="entry name" value="ARYLSULFATASE FAMILY MEMBER"/>
    <property type="match status" value="1"/>
</dbReference>
<dbReference type="RefSeq" id="WP_272180348.1">
    <property type="nucleotide sequence ID" value="NZ_JAQOMS010000002.1"/>
</dbReference>
<dbReference type="Gene3D" id="3.40.720.10">
    <property type="entry name" value="Alkaline Phosphatase, subunit A"/>
    <property type="match status" value="1"/>
</dbReference>
<comment type="caution">
    <text evidence="3">The sequence shown here is derived from an EMBL/GenBank/DDBJ whole genome shotgun (WGS) entry which is preliminary data.</text>
</comment>
<keyword evidence="4" id="KW-1185">Reference proteome</keyword>
<evidence type="ECO:0000256" key="1">
    <source>
        <dbReference type="ARBA" id="ARBA00008779"/>
    </source>
</evidence>
<comment type="similarity">
    <text evidence="1">Belongs to the sulfatase family.</text>
</comment>
<proteinExistence type="inferred from homology"/>
<dbReference type="Pfam" id="PF00884">
    <property type="entry name" value="Sulfatase"/>
    <property type="match status" value="1"/>
</dbReference>
<dbReference type="SUPFAM" id="SSF53649">
    <property type="entry name" value="Alkaline phosphatase-like"/>
    <property type="match status" value="1"/>
</dbReference>
<reference evidence="3 4" key="1">
    <citation type="submission" date="2023-01" db="EMBL/GenBank/DDBJ databases">
        <title>Psychrosphaera sp. nov., isolated from marine algae.</title>
        <authorList>
            <person name="Bayburt H."/>
            <person name="Choi B.J."/>
            <person name="Kim J.M."/>
            <person name="Choi D.G."/>
            <person name="Jeon C.O."/>
        </authorList>
    </citation>
    <scope>NUCLEOTIDE SEQUENCE [LARGE SCALE GENOMIC DNA]</scope>
    <source>
        <strain evidence="3 4">G1-22</strain>
    </source>
</reference>
<protein>
    <submittedName>
        <fullName evidence="3">Sulfatase-like hydrolase/transferase</fullName>
    </submittedName>
</protein>
<evidence type="ECO:0000259" key="2">
    <source>
        <dbReference type="Pfam" id="PF00884"/>
    </source>
</evidence>
<dbReference type="InterPro" id="IPR017850">
    <property type="entry name" value="Alkaline_phosphatase_core_sf"/>
</dbReference>
<dbReference type="Proteomes" id="UP001528411">
    <property type="component" value="Unassembled WGS sequence"/>
</dbReference>
<dbReference type="EMBL" id="JAQOMS010000002">
    <property type="protein sequence ID" value="MDC2888773.1"/>
    <property type="molecule type" value="Genomic_DNA"/>
</dbReference>
<dbReference type="InterPro" id="IPR050738">
    <property type="entry name" value="Sulfatase"/>
</dbReference>
<accession>A0ABT5FB42</accession>